<gene>
    <name evidence="1" type="ORF">EVAR_31706_1</name>
</gene>
<dbReference type="Proteomes" id="UP000299102">
    <property type="component" value="Unassembled WGS sequence"/>
</dbReference>
<evidence type="ECO:0000313" key="1">
    <source>
        <dbReference type="EMBL" id="GBP41943.1"/>
    </source>
</evidence>
<comment type="caution">
    <text evidence="1">The sequence shown here is derived from an EMBL/GenBank/DDBJ whole genome shotgun (WGS) entry which is preliminary data.</text>
</comment>
<accession>A0A4C1VTB3</accession>
<organism evidence="1 2">
    <name type="scientific">Eumeta variegata</name>
    <name type="common">Bagworm moth</name>
    <name type="synonym">Eumeta japonica</name>
    <dbReference type="NCBI Taxonomy" id="151549"/>
    <lineage>
        <taxon>Eukaryota</taxon>
        <taxon>Metazoa</taxon>
        <taxon>Ecdysozoa</taxon>
        <taxon>Arthropoda</taxon>
        <taxon>Hexapoda</taxon>
        <taxon>Insecta</taxon>
        <taxon>Pterygota</taxon>
        <taxon>Neoptera</taxon>
        <taxon>Endopterygota</taxon>
        <taxon>Lepidoptera</taxon>
        <taxon>Glossata</taxon>
        <taxon>Ditrysia</taxon>
        <taxon>Tineoidea</taxon>
        <taxon>Psychidae</taxon>
        <taxon>Oiketicinae</taxon>
        <taxon>Eumeta</taxon>
    </lineage>
</organism>
<name>A0A4C1VTB3_EUMVA</name>
<dbReference type="EMBL" id="BGZK01000408">
    <property type="protein sequence ID" value="GBP41943.1"/>
    <property type="molecule type" value="Genomic_DNA"/>
</dbReference>
<reference evidence="1 2" key="1">
    <citation type="journal article" date="2019" name="Commun. Biol.">
        <title>The bagworm genome reveals a unique fibroin gene that provides high tensile strength.</title>
        <authorList>
            <person name="Kono N."/>
            <person name="Nakamura H."/>
            <person name="Ohtoshi R."/>
            <person name="Tomita M."/>
            <person name="Numata K."/>
            <person name="Arakawa K."/>
        </authorList>
    </citation>
    <scope>NUCLEOTIDE SEQUENCE [LARGE SCALE GENOMIC DNA]</scope>
</reference>
<sequence length="158" mass="17326">MVFERSKSMSKYDVCIGGESVERVKDFVYLDSLLIVQLRSALVTQTSSAPSAVTSKSVAVNKLKERGNAVFRCIPLDEREVKYKAERTRKGAFRRPGNTAKNLRDIFTTVQIGRISVAASKNYVPAASSHIIPLGLFCDGAQAIKSQNGPGRSWDRSG</sequence>
<keyword evidence="2" id="KW-1185">Reference proteome</keyword>
<evidence type="ECO:0000313" key="2">
    <source>
        <dbReference type="Proteomes" id="UP000299102"/>
    </source>
</evidence>
<protein>
    <submittedName>
        <fullName evidence="1">Uncharacterized protein</fullName>
    </submittedName>
</protein>
<dbReference type="AlphaFoldDB" id="A0A4C1VTB3"/>
<dbReference type="OrthoDB" id="425681at2759"/>
<proteinExistence type="predicted"/>